<protein>
    <submittedName>
        <fullName evidence="2">Uncharacterized protein</fullName>
    </submittedName>
</protein>
<dbReference type="EnsemblBacteria" id="ABM79964">
    <property type="protein sequence ID" value="ABM79964"/>
    <property type="gene ID" value="Hbut_0089"/>
</dbReference>
<gene>
    <name evidence="2" type="ordered locus">Hbut_0089</name>
</gene>
<dbReference type="GeneID" id="4781907"/>
<evidence type="ECO:0000256" key="1">
    <source>
        <dbReference type="SAM" id="Coils"/>
    </source>
</evidence>
<keyword evidence="1" id="KW-0175">Coiled coil</keyword>
<reference evidence="2 3" key="1">
    <citation type="journal article" date="2007" name="Archaea">
        <title>The genome of Hyperthermus butylicus: a sulfur-reducing, peptide fermenting, neutrophilic Crenarchaeote growing up to 108 degrees C.</title>
        <authorList>
            <person name="Brugger K."/>
            <person name="Chen L."/>
            <person name="Stark M."/>
            <person name="Zibat A."/>
            <person name="Redder P."/>
            <person name="Ruepp A."/>
            <person name="Awayez M."/>
            <person name="She Q."/>
            <person name="Garrett R.A."/>
            <person name="Klenk H.P."/>
        </authorList>
    </citation>
    <scope>NUCLEOTIDE SEQUENCE [LARGE SCALE GENOMIC DNA]</scope>
    <source>
        <strain evidence="3">DSM 5456 / JCM 9403 / PLM1-5</strain>
    </source>
</reference>
<dbReference type="OrthoDB" id="379860at2157"/>
<evidence type="ECO:0000313" key="3">
    <source>
        <dbReference type="Proteomes" id="UP000002593"/>
    </source>
</evidence>
<evidence type="ECO:0000313" key="2">
    <source>
        <dbReference type="EMBL" id="ABM79964.1"/>
    </source>
</evidence>
<keyword evidence="3" id="KW-1185">Reference proteome</keyword>
<dbReference type="eggNOG" id="arCOG05463">
    <property type="taxonomic scope" value="Archaea"/>
</dbReference>
<dbReference type="HOGENOM" id="CLU_1782487_0_0_2"/>
<dbReference type="KEGG" id="hbu:Hbut_0089"/>
<name>A2BJ03_HYPBU</name>
<dbReference type="Proteomes" id="UP000002593">
    <property type="component" value="Chromosome"/>
</dbReference>
<accession>A2BJ03</accession>
<feature type="coiled-coil region" evidence="1">
    <location>
        <begin position="4"/>
        <end position="38"/>
    </location>
</feature>
<dbReference type="EMBL" id="CP000493">
    <property type="protein sequence ID" value="ABM79964.1"/>
    <property type="molecule type" value="Genomic_DNA"/>
</dbReference>
<proteinExistence type="predicted"/>
<organism evidence="2 3">
    <name type="scientific">Hyperthermus butylicus (strain DSM 5456 / JCM 9403 / PLM1-5)</name>
    <dbReference type="NCBI Taxonomy" id="415426"/>
    <lineage>
        <taxon>Archaea</taxon>
        <taxon>Thermoproteota</taxon>
        <taxon>Thermoprotei</taxon>
        <taxon>Desulfurococcales</taxon>
        <taxon>Pyrodictiaceae</taxon>
        <taxon>Hyperthermus</taxon>
    </lineage>
</organism>
<dbReference type="RefSeq" id="WP_011821281.1">
    <property type="nucleotide sequence ID" value="NC_008818.1"/>
</dbReference>
<sequence length="145" mass="16385">MSEGLDIEKLRELLEREIEQLEERLQLLQQLLAVLEECAGSRRVGGELRRGREFRNREGRVVARIVESRDTVMLAFTRPVPETLPYIKYVLNVLERLRAEEGVDYSVEKREGGVVSILVTGVDKGVKDDVVAALEYAAMKLSSLG</sequence>
<dbReference type="AlphaFoldDB" id="A2BJ03"/>